<evidence type="ECO:0000313" key="2">
    <source>
        <dbReference type="EMBL" id="KAK4305111.1"/>
    </source>
</evidence>
<feature type="region of interest" description="Disordered" evidence="1">
    <location>
        <begin position="91"/>
        <end position="112"/>
    </location>
</feature>
<name>A0AAE1PCZ5_9EUCA</name>
<dbReference type="Proteomes" id="UP001292094">
    <property type="component" value="Unassembled WGS sequence"/>
</dbReference>
<dbReference type="InterPro" id="IPR032675">
    <property type="entry name" value="LRR_dom_sf"/>
</dbReference>
<feature type="compositionally biased region" description="Pro residues" evidence="1">
    <location>
        <begin position="97"/>
        <end position="107"/>
    </location>
</feature>
<accession>A0AAE1PCZ5</accession>
<keyword evidence="3" id="KW-1185">Reference proteome</keyword>
<comment type="caution">
    <text evidence="2">The sequence shown here is derived from an EMBL/GenBank/DDBJ whole genome shotgun (WGS) entry which is preliminary data.</text>
</comment>
<reference evidence="2" key="1">
    <citation type="submission" date="2023-11" db="EMBL/GenBank/DDBJ databases">
        <title>Genome assemblies of two species of porcelain crab, Petrolisthes cinctipes and Petrolisthes manimaculis (Anomura: Porcellanidae).</title>
        <authorList>
            <person name="Angst P."/>
        </authorList>
    </citation>
    <scope>NUCLEOTIDE SEQUENCE</scope>
    <source>
        <strain evidence="2">PB745_02</strain>
        <tissue evidence="2">Gill</tissue>
    </source>
</reference>
<dbReference type="EMBL" id="JAWZYT010002331">
    <property type="protein sequence ID" value="KAK4305111.1"/>
    <property type="molecule type" value="Genomic_DNA"/>
</dbReference>
<evidence type="ECO:0000313" key="3">
    <source>
        <dbReference type="Proteomes" id="UP001292094"/>
    </source>
</evidence>
<protein>
    <submittedName>
        <fullName evidence="2">Uncharacterized protein</fullName>
    </submittedName>
</protein>
<proteinExistence type="predicted"/>
<sequence length="276" mass="31014">MGAVGLLTRLQVLRASENQVCSLRHVTAVVGRLRQVREVTLVGNPVTAHRRYRPALVLAASHTLEMLDERVVTSLCREFLIQAHKHKTMLRSQQCPPKLPPPPPPPAVHSQEVGKGGNHLLFTPITPVDHAHDLPATGPRYVLGALRRPEFDLILKLSQRRARQHRVVHESEDDAELDYRTYASGQRDSSGDDNDEFTDTDNNRTGTTKGTGGRGARWSSPSSSYTGRVGMIAHERSVWFADEEDDDEEAQFTEELPRLVPRPYWRNKSPVSRVTR</sequence>
<evidence type="ECO:0000256" key="1">
    <source>
        <dbReference type="SAM" id="MobiDB-lite"/>
    </source>
</evidence>
<feature type="region of interest" description="Disordered" evidence="1">
    <location>
        <begin position="184"/>
        <end position="226"/>
    </location>
</feature>
<gene>
    <name evidence="2" type="ORF">Pmani_022987</name>
</gene>
<organism evidence="2 3">
    <name type="scientific">Petrolisthes manimaculis</name>
    <dbReference type="NCBI Taxonomy" id="1843537"/>
    <lineage>
        <taxon>Eukaryota</taxon>
        <taxon>Metazoa</taxon>
        <taxon>Ecdysozoa</taxon>
        <taxon>Arthropoda</taxon>
        <taxon>Crustacea</taxon>
        <taxon>Multicrustacea</taxon>
        <taxon>Malacostraca</taxon>
        <taxon>Eumalacostraca</taxon>
        <taxon>Eucarida</taxon>
        <taxon>Decapoda</taxon>
        <taxon>Pleocyemata</taxon>
        <taxon>Anomura</taxon>
        <taxon>Galatheoidea</taxon>
        <taxon>Porcellanidae</taxon>
        <taxon>Petrolisthes</taxon>
    </lineage>
</organism>
<dbReference type="Gene3D" id="3.80.10.10">
    <property type="entry name" value="Ribonuclease Inhibitor"/>
    <property type="match status" value="1"/>
</dbReference>
<dbReference type="AlphaFoldDB" id="A0AAE1PCZ5"/>
<dbReference type="SUPFAM" id="SSF52058">
    <property type="entry name" value="L domain-like"/>
    <property type="match status" value="1"/>
</dbReference>